<reference evidence="4" key="1">
    <citation type="journal article" date="2013" name="Proc. Natl. Acad. Sci. U.S.A.">
        <title>Genome structure and metabolic features in the red seaweed Chondrus crispus shed light on evolution of the Archaeplastida.</title>
        <authorList>
            <person name="Collen J."/>
            <person name="Porcel B."/>
            <person name="Carre W."/>
            <person name="Ball S.G."/>
            <person name="Chaparro C."/>
            <person name="Tonon T."/>
            <person name="Barbeyron T."/>
            <person name="Michel G."/>
            <person name="Noel B."/>
            <person name="Valentin K."/>
            <person name="Elias M."/>
            <person name="Artiguenave F."/>
            <person name="Arun A."/>
            <person name="Aury J.M."/>
            <person name="Barbosa-Neto J.F."/>
            <person name="Bothwell J.H."/>
            <person name="Bouget F.Y."/>
            <person name="Brillet L."/>
            <person name="Cabello-Hurtado F."/>
            <person name="Capella-Gutierrez S."/>
            <person name="Charrier B."/>
            <person name="Cladiere L."/>
            <person name="Cock J.M."/>
            <person name="Coelho S.M."/>
            <person name="Colleoni C."/>
            <person name="Czjzek M."/>
            <person name="Da Silva C."/>
            <person name="Delage L."/>
            <person name="Denoeud F."/>
            <person name="Deschamps P."/>
            <person name="Dittami S.M."/>
            <person name="Gabaldon T."/>
            <person name="Gachon C.M."/>
            <person name="Groisillier A."/>
            <person name="Herve C."/>
            <person name="Jabbari K."/>
            <person name="Katinka M."/>
            <person name="Kloareg B."/>
            <person name="Kowalczyk N."/>
            <person name="Labadie K."/>
            <person name="Leblanc C."/>
            <person name="Lopez P.J."/>
            <person name="McLachlan D.H."/>
            <person name="Meslet-Cladiere L."/>
            <person name="Moustafa A."/>
            <person name="Nehr Z."/>
            <person name="Nyvall Collen P."/>
            <person name="Panaud O."/>
            <person name="Partensky F."/>
            <person name="Poulain J."/>
            <person name="Rensing S.A."/>
            <person name="Rousvoal S."/>
            <person name="Samson G."/>
            <person name="Symeonidi A."/>
            <person name="Weissenbach J."/>
            <person name="Zambounis A."/>
            <person name="Wincker P."/>
            <person name="Boyen C."/>
        </authorList>
    </citation>
    <scope>NUCLEOTIDE SEQUENCE [LARGE SCALE GENOMIC DNA]</scope>
    <source>
        <strain evidence="4">cv. Stackhouse</strain>
    </source>
</reference>
<protein>
    <submittedName>
        <fullName evidence="3">Uncharacterized protein</fullName>
    </submittedName>
</protein>
<dbReference type="Proteomes" id="UP000012073">
    <property type="component" value="Unassembled WGS sequence"/>
</dbReference>
<evidence type="ECO:0000313" key="4">
    <source>
        <dbReference type="Proteomes" id="UP000012073"/>
    </source>
</evidence>
<feature type="chain" id="PRO_5004454523" evidence="2">
    <location>
        <begin position="21"/>
        <end position="230"/>
    </location>
</feature>
<dbReference type="RefSeq" id="XP_005716518.1">
    <property type="nucleotide sequence ID" value="XM_005716461.1"/>
</dbReference>
<dbReference type="KEGG" id="ccp:CHC_T00005078001"/>
<feature type="signal peptide" evidence="2">
    <location>
        <begin position="1"/>
        <end position="20"/>
    </location>
</feature>
<dbReference type="GeneID" id="17324231"/>
<proteinExistence type="predicted"/>
<dbReference type="EMBL" id="HG001797">
    <property type="protein sequence ID" value="CDF36699.1"/>
    <property type="molecule type" value="Genomic_DNA"/>
</dbReference>
<feature type="compositionally biased region" description="Basic residues" evidence="1">
    <location>
        <begin position="194"/>
        <end position="230"/>
    </location>
</feature>
<evidence type="ECO:0000256" key="1">
    <source>
        <dbReference type="SAM" id="MobiDB-lite"/>
    </source>
</evidence>
<organism evidence="3 4">
    <name type="scientific">Chondrus crispus</name>
    <name type="common">Carrageen Irish moss</name>
    <name type="synonym">Polymorpha crispa</name>
    <dbReference type="NCBI Taxonomy" id="2769"/>
    <lineage>
        <taxon>Eukaryota</taxon>
        <taxon>Rhodophyta</taxon>
        <taxon>Florideophyceae</taxon>
        <taxon>Rhodymeniophycidae</taxon>
        <taxon>Gigartinales</taxon>
        <taxon>Gigartinaceae</taxon>
        <taxon>Chondrus</taxon>
    </lineage>
</organism>
<keyword evidence="4" id="KW-1185">Reference proteome</keyword>
<dbReference type="Gramene" id="CDF36699">
    <property type="protein sequence ID" value="CDF36699"/>
    <property type="gene ID" value="CHC_T00005078001"/>
</dbReference>
<name>R7QF26_CHOCR</name>
<dbReference type="AlphaFoldDB" id="R7QF26"/>
<feature type="region of interest" description="Disordered" evidence="1">
    <location>
        <begin position="183"/>
        <end position="230"/>
    </location>
</feature>
<evidence type="ECO:0000313" key="3">
    <source>
        <dbReference type="EMBL" id="CDF36699.1"/>
    </source>
</evidence>
<dbReference type="OrthoDB" id="10545526at2759"/>
<sequence>MNRSWLLSLLLLSVLHLSLATPNSLTVSTDQGETWSPLSLPLPQPSLPAHVHLRHSSGPSAPTLHAPRCAVGGALRLSLVRDSYGKALGLRWAAAKACDGQWSAGSGPDLAVTEEVAKRIRPDWADYLSKSAPDGGEKATEEEVVDTRKEKGFFGKYGLYIMGFVVYALARGIQTGFAQLKEEAESEEQEKLKERKPKGQVRVVVPKRRQSTKSQRKAKSAQRARTSRKQ</sequence>
<accession>R7QF26</accession>
<gene>
    <name evidence="3" type="ORF">CHC_T00005078001</name>
</gene>
<keyword evidence="2" id="KW-0732">Signal</keyword>
<evidence type="ECO:0000256" key="2">
    <source>
        <dbReference type="SAM" id="SignalP"/>
    </source>
</evidence>